<sequence length="156" mass="17482">MKTDKDIYLTKEGLANLKKELVQLEKQKRPKLVKRLAKARNMGDLSENSEYTSAREELGMMDGRIAELKVILTRVKTIRKTTGGTKKVCLGCKVTVKVNGETHVYDLVGEWEADPMNKRISHSSPLGKALLGKKRGEKVEVKAPAGKITYEIKKID</sequence>
<keyword evidence="5" id="KW-0804">Transcription</keyword>
<dbReference type="PANTHER" id="PTHR30437">
    <property type="entry name" value="TRANSCRIPTION ELONGATION FACTOR GREA"/>
    <property type="match status" value="1"/>
</dbReference>
<dbReference type="GO" id="GO:0070063">
    <property type="term" value="F:RNA polymerase binding"/>
    <property type="evidence" value="ECO:0007669"/>
    <property type="project" value="InterPro"/>
</dbReference>
<dbReference type="EMBL" id="BARS01053463">
    <property type="protein sequence ID" value="GAG51719.1"/>
    <property type="molecule type" value="Genomic_DNA"/>
</dbReference>
<dbReference type="InterPro" id="IPR036805">
    <property type="entry name" value="Tscrpt_elong_fac_GreA/B_N_sf"/>
</dbReference>
<feature type="domain" description="Transcription elongation factor GreA/GreB C-terminal" evidence="8">
    <location>
        <begin position="86"/>
        <end position="155"/>
    </location>
</feature>
<gene>
    <name evidence="10" type="ORF">S01H1_79322</name>
</gene>
<dbReference type="NCBIfam" id="NF001263">
    <property type="entry name" value="PRK00226.1-4"/>
    <property type="match status" value="1"/>
</dbReference>
<name>X0Y745_9ZZZZ</name>
<keyword evidence="4" id="KW-0238">DNA-binding</keyword>
<dbReference type="HAMAP" id="MF_00105">
    <property type="entry name" value="GreA_GreB"/>
    <property type="match status" value="1"/>
</dbReference>
<organism evidence="10">
    <name type="scientific">marine sediment metagenome</name>
    <dbReference type="NCBI Taxonomy" id="412755"/>
    <lineage>
        <taxon>unclassified sequences</taxon>
        <taxon>metagenomes</taxon>
        <taxon>ecological metagenomes</taxon>
    </lineage>
</organism>
<protein>
    <recommendedName>
        <fullName evidence="2">Transcription elongation factor GreA</fullName>
    </recommendedName>
    <alternativeName>
        <fullName evidence="7">Transcript cleavage factor GreA</fullName>
    </alternativeName>
</protein>
<reference evidence="10" key="1">
    <citation type="journal article" date="2014" name="Front. Microbiol.">
        <title>High frequency of phylogenetically diverse reductive dehalogenase-homologous genes in deep subseafloor sedimentary metagenomes.</title>
        <authorList>
            <person name="Kawai M."/>
            <person name="Futagami T."/>
            <person name="Toyoda A."/>
            <person name="Takaki Y."/>
            <person name="Nishi S."/>
            <person name="Hori S."/>
            <person name="Arai W."/>
            <person name="Tsubouchi T."/>
            <person name="Morono Y."/>
            <person name="Uchiyama I."/>
            <person name="Ito T."/>
            <person name="Fujiyama A."/>
            <person name="Inagaki F."/>
            <person name="Takami H."/>
        </authorList>
    </citation>
    <scope>NUCLEOTIDE SEQUENCE</scope>
    <source>
        <strain evidence="10">Expedition CK06-06</strain>
    </source>
</reference>
<dbReference type="GO" id="GO:0003677">
    <property type="term" value="F:DNA binding"/>
    <property type="evidence" value="ECO:0007669"/>
    <property type="project" value="UniProtKB-KW"/>
</dbReference>
<dbReference type="AlphaFoldDB" id="X0Y745"/>
<evidence type="ECO:0000313" key="10">
    <source>
        <dbReference type="EMBL" id="GAG51719.1"/>
    </source>
</evidence>
<dbReference type="PROSITE" id="PS00829">
    <property type="entry name" value="GREAB_1"/>
    <property type="match status" value="1"/>
</dbReference>
<dbReference type="NCBIfam" id="TIGR01462">
    <property type="entry name" value="greA"/>
    <property type="match status" value="1"/>
</dbReference>
<dbReference type="InterPro" id="IPR001437">
    <property type="entry name" value="Tscrpt_elong_fac_GreA/B_C"/>
</dbReference>
<dbReference type="Pfam" id="PF01272">
    <property type="entry name" value="GreA_GreB"/>
    <property type="match status" value="1"/>
</dbReference>
<evidence type="ECO:0000256" key="7">
    <source>
        <dbReference type="ARBA" id="ARBA00030776"/>
    </source>
</evidence>
<evidence type="ECO:0000259" key="9">
    <source>
        <dbReference type="Pfam" id="PF03449"/>
    </source>
</evidence>
<dbReference type="Pfam" id="PF03449">
    <property type="entry name" value="GreA_GreB_N"/>
    <property type="match status" value="1"/>
</dbReference>
<dbReference type="GO" id="GO:0006354">
    <property type="term" value="P:DNA-templated transcription elongation"/>
    <property type="evidence" value="ECO:0007669"/>
    <property type="project" value="TreeGrafter"/>
</dbReference>
<keyword evidence="3" id="KW-0805">Transcription regulation</keyword>
<comment type="function">
    <text evidence="6">Necessary for efficient RNA polymerase transcription elongation past template-encoded arresting sites. The arresting sites in DNA have the property of trapping a certain fraction of elongating RNA polymerases that pass through, resulting in locked ternary complexes. Cleavage of the nascent transcript by cleavage factors such as GreA or GreB allows the resumption of elongation from the new 3'terminus. GreA releases sequences of 2 to 3 nucleotides.</text>
</comment>
<proteinExistence type="inferred from homology"/>
<dbReference type="InterPro" id="IPR018151">
    <property type="entry name" value="TF_GreA/GreB_CS"/>
</dbReference>
<dbReference type="InterPro" id="IPR036953">
    <property type="entry name" value="GreA/GreB_C_sf"/>
</dbReference>
<evidence type="ECO:0000256" key="1">
    <source>
        <dbReference type="ARBA" id="ARBA00008213"/>
    </source>
</evidence>
<dbReference type="Gene3D" id="1.10.287.180">
    <property type="entry name" value="Transcription elongation factor, GreA/GreB, N-terminal domain"/>
    <property type="match status" value="1"/>
</dbReference>
<evidence type="ECO:0000256" key="5">
    <source>
        <dbReference type="ARBA" id="ARBA00023163"/>
    </source>
</evidence>
<comment type="caution">
    <text evidence="10">The sequence shown here is derived from an EMBL/GenBank/DDBJ whole genome shotgun (WGS) entry which is preliminary data.</text>
</comment>
<dbReference type="GO" id="GO:0032784">
    <property type="term" value="P:regulation of DNA-templated transcription elongation"/>
    <property type="evidence" value="ECO:0007669"/>
    <property type="project" value="InterPro"/>
</dbReference>
<dbReference type="PIRSF" id="PIRSF006092">
    <property type="entry name" value="GreA_GreB"/>
    <property type="match status" value="1"/>
</dbReference>
<dbReference type="Gene3D" id="3.10.50.30">
    <property type="entry name" value="Transcription elongation factor, GreA/GreB, C-terminal domain"/>
    <property type="match status" value="1"/>
</dbReference>
<comment type="similarity">
    <text evidence="1">Belongs to the GreA/GreB family.</text>
</comment>
<feature type="domain" description="Transcription elongation factor GreA/GreB N-terminal" evidence="9">
    <location>
        <begin position="7"/>
        <end position="75"/>
    </location>
</feature>
<evidence type="ECO:0000256" key="3">
    <source>
        <dbReference type="ARBA" id="ARBA00023015"/>
    </source>
</evidence>
<dbReference type="PANTHER" id="PTHR30437:SF4">
    <property type="entry name" value="TRANSCRIPTION ELONGATION FACTOR GREA"/>
    <property type="match status" value="1"/>
</dbReference>
<evidence type="ECO:0000256" key="2">
    <source>
        <dbReference type="ARBA" id="ARBA00013729"/>
    </source>
</evidence>
<evidence type="ECO:0000256" key="6">
    <source>
        <dbReference type="ARBA" id="ARBA00024916"/>
    </source>
</evidence>
<dbReference type="PROSITE" id="PS00830">
    <property type="entry name" value="GREAB_2"/>
    <property type="match status" value="1"/>
</dbReference>
<dbReference type="FunFam" id="3.10.50.30:FF:000001">
    <property type="entry name" value="Transcription elongation factor GreA"/>
    <property type="match status" value="1"/>
</dbReference>
<dbReference type="FunFam" id="1.10.287.180:FF:000001">
    <property type="entry name" value="Transcription elongation factor GreA"/>
    <property type="match status" value="1"/>
</dbReference>
<evidence type="ECO:0000259" key="8">
    <source>
        <dbReference type="Pfam" id="PF01272"/>
    </source>
</evidence>
<evidence type="ECO:0000256" key="4">
    <source>
        <dbReference type="ARBA" id="ARBA00023125"/>
    </source>
</evidence>
<dbReference type="InterPro" id="IPR006359">
    <property type="entry name" value="Tscrpt_elong_fac_GreA"/>
</dbReference>
<dbReference type="InterPro" id="IPR023459">
    <property type="entry name" value="Tscrpt_elong_fac_GreA/B_fam"/>
</dbReference>
<accession>X0Y745</accession>
<dbReference type="InterPro" id="IPR022691">
    <property type="entry name" value="Tscrpt_elong_fac_GreA/B_N"/>
</dbReference>
<dbReference type="SUPFAM" id="SSF54534">
    <property type="entry name" value="FKBP-like"/>
    <property type="match status" value="1"/>
</dbReference>
<dbReference type="SUPFAM" id="SSF46557">
    <property type="entry name" value="GreA transcript cleavage protein, N-terminal domain"/>
    <property type="match status" value="1"/>
</dbReference>
<dbReference type="InterPro" id="IPR028624">
    <property type="entry name" value="Tscrpt_elong_fac_GreA/B"/>
</dbReference>